<evidence type="ECO:0000313" key="4">
    <source>
        <dbReference type="EMBL" id="MEU6820846.1"/>
    </source>
</evidence>
<feature type="signal peptide" evidence="2">
    <location>
        <begin position="1"/>
        <end position="27"/>
    </location>
</feature>
<keyword evidence="2" id="KW-0732">Signal</keyword>
<evidence type="ECO:0000256" key="1">
    <source>
        <dbReference type="SAM" id="MobiDB-lite"/>
    </source>
</evidence>
<proteinExistence type="predicted"/>
<organism evidence="4 5">
    <name type="scientific">Streptomyces atriruber</name>
    <dbReference type="NCBI Taxonomy" id="545121"/>
    <lineage>
        <taxon>Bacteria</taxon>
        <taxon>Bacillati</taxon>
        <taxon>Actinomycetota</taxon>
        <taxon>Actinomycetes</taxon>
        <taxon>Kitasatosporales</taxon>
        <taxon>Streptomycetaceae</taxon>
        <taxon>Streptomyces</taxon>
    </lineage>
</organism>
<name>A0ABV3BIK9_9ACTN</name>
<dbReference type="Pfam" id="PF20611">
    <property type="entry name" value="DUF6801"/>
    <property type="match status" value="1"/>
</dbReference>
<gene>
    <name evidence="4" type="ORF">ABZ921_09470</name>
</gene>
<feature type="region of interest" description="Disordered" evidence="1">
    <location>
        <begin position="203"/>
        <end position="235"/>
    </location>
</feature>
<sequence>MRGTLCTVATAGLVAGLVTLTPGVATAAPVQLDQKYTCKFPIINNDPIEIHISSDMPASMKVGETVPEYDIKAVTKVSARAAQGLGVMGAVTLEGKATADVVVTLPGGDGTLPIKVVNSVAKANIPNPAAAFEVNATGKSPGSLLTWAKPGTATFDVKGLKLHNMIARDSSGAAVQLPPFGDEFEATCTLDAGQGTLLHTMDIQGGGTDPGPGPDPTTGKQNVSTKVTPKQGGGQLTMAQAGDTVALSPVEEGAGGSSTGDLQKVTVKDARNGATGWSLTGKVTDFTGGAGTIAADKLGWTPSCATAAGSASTCVPGTQGPVGTAGATLASAPDGAQTGGEFTVGAGLALDVPKTAAAGDYAAVLTLTLT</sequence>
<keyword evidence="5" id="KW-1185">Reference proteome</keyword>
<accession>A0ABV3BIK9</accession>
<feature type="chain" id="PRO_5045493548" evidence="2">
    <location>
        <begin position="28"/>
        <end position="370"/>
    </location>
</feature>
<dbReference type="EMBL" id="JBEYXV010000004">
    <property type="protein sequence ID" value="MEU6820846.1"/>
    <property type="molecule type" value="Genomic_DNA"/>
</dbReference>
<dbReference type="InterPro" id="IPR046542">
    <property type="entry name" value="DUF6801"/>
</dbReference>
<feature type="domain" description="DUF6801" evidence="3">
    <location>
        <begin position="35"/>
        <end position="198"/>
    </location>
</feature>
<evidence type="ECO:0000313" key="5">
    <source>
        <dbReference type="Proteomes" id="UP001551176"/>
    </source>
</evidence>
<dbReference type="Proteomes" id="UP001551176">
    <property type="component" value="Unassembled WGS sequence"/>
</dbReference>
<protein>
    <submittedName>
        <fullName evidence="4">DUF6801 domain-containing protein</fullName>
    </submittedName>
</protein>
<reference evidence="4 5" key="1">
    <citation type="submission" date="2024-06" db="EMBL/GenBank/DDBJ databases">
        <title>The Natural Products Discovery Center: Release of the First 8490 Sequenced Strains for Exploring Actinobacteria Biosynthetic Diversity.</title>
        <authorList>
            <person name="Kalkreuter E."/>
            <person name="Kautsar S.A."/>
            <person name="Yang D."/>
            <person name="Bader C.D."/>
            <person name="Teijaro C.N."/>
            <person name="Fluegel L."/>
            <person name="Davis C.M."/>
            <person name="Simpson J.R."/>
            <person name="Lauterbach L."/>
            <person name="Steele A.D."/>
            <person name="Gui C."/>
            <person name="Meng S."/>
            <person name="Li G."/>
            <person name="Viehrig K."/>
            <person name="Ye F."/>
            <person name="Su P."/>
            <person name="Kiefer A.F."/>
            <person name="Nichols A."/>
            <person name="Cepeda A.J."/>
            <person name="Yan W."/>
            <person name="Fan B."/>
            <person name="Jiang Y."/>
            <person name="Adhikari A."/>
            <person name="Zheng C.-J."/>
            <person name="Schuster L."/>
            <person name="Cowan T.M."/>
            <person name="Smanski M.J."/>
            <person name="Chevrette M.G."/>
            <person name="De Carvalho L.P.S."/>
            <person name="Shen B."/>
        </authorList>
    </citation>
    <scope>NUCLEOTIDE SEQUENCE [LARGE SCALE GENOMIC DNA]</scope>
    <source>
        <strain evidence="4 5">NPDC046838</strain>
    </source>
</reference>
<evidence type="ECO:0000256" key="2">
    <source>
        <dbReference type="SAM" id="SignalP"/>
    </source>
</evidence>
<dbReference type="RefSeq" id="WP_359346703.1">
    <property type="nucleotide sequence ID" value="NZ_JBEYXV010000004.1"/>
</dbReference>
<evidence type="ECO:0000259" key="3">
    <source>
        <dbReference type="Pfam" id="PF20611"/>
    </source>
</evidence>
<comment type="caution">
    <text evidence="4">The sequence shown here is derived from an EMBL/GenBank/DDBJ whole genome shotgun (WGS) entry which is preliminary data.</text>
</comment>